<keyword evidence="2" id="KW-1185">Reference proteome</keyword>
<sequence>MCFIRKLLDFLFTYDELRWLDQVLPGSYRRRQKGNVYRVTSVPEMHIKDGKPLSNSAVYLNPKEQPLNITEEVSKTSIWMQLSGDNEHGWRN</sequence>
<protein>
    <submittedName>
        <fullName evidence="1">Uncharacterized protein</fullName>
    </submittedName>
</protein>
<proteinExistence type="predicted"/>
<gene>
    <name evidence="1" type="ORF">PHET_08810</name>
</gene>
<dbReference type="Proteomes" id="UP000748531">
    <property type="component" value="Unassembled WGS sequence"/>
</dbReference>
<dbReference type="EMBL" id="LUCH01006153">
    <property type="protein sequence ID" value="KAF5397523.1"/>
    <property type="molecule type" value="Genomic_DNA"/>
</dbReference>
<evidence type="ECO:0000313" key="1">
    <source>
        <dbReference type="EMBL" id="KAF5397523.1"/>
    </source>
</evidence>
<comment type="caution">
    <text evidence="1">The sequence shown here is derived from an EMBL/GenBank/DDBJ whole genome shotgun (WGS) entry which is preliminary data.</text>
</comment>
<evidence type="ECO:0000313" key="2">
    <source>
        <dbReference type="Proteomes" id="UP000748531"/>
    </source>
</evidence>
<accession>A0A8J4WET6</accession>
<reference evidence="1" key="1">
    <citation type="submission" date="2019-05" db="EMBL/GenBank/DDBJ databases">
        <title>Annotation for the trematode Paragonimus heterotremus.</title>
        <authorList>
            <person name="Choi Y.-J."/>
        </authorList>
    </citation>
    <scope>NUCLEOTIDE SEQUENCE</scope>
    <source>
        <strain evidence="1">LC</strain>
    </source>
</reference>
<dbReference type="AlphaFoldDB" id="A0A8J4WET6"/>
<organism evidence="1 2">
    <name type="scientific">Paragonimus heterotremus</name>
    <dbReference type="NCBI Taxonomy" id="100268"/>
    <lineage>
        <taxon>Eukaryota</taxon>
        <taxon>Metazoa</taxon>
        <taxon>Spiralia</taxon>
        <taxon>Lophotrochozoa</taxon>
        <taxon>Platyhelminthes</taxon>
        <taxon>Trematoda</taxon>
        <taxon>Digenea</taxon>
        <taxon>Plagiorchiida</taxon>
        <taxon>Troglotremata</taxon>
        <taxon>Troglotrematidae</taxon>
        <taxon>Paragonimus</taxon>
    </lineage>
</organism>
<dbReference type="OrthoDB" id="10306328at2759"/>
<name>A0A8J4WET6_9TREM</name>